<reference evidence="1 3" key="1">
    <citation type="journal article" date="2019" name="Nat. Med.">
        <title>A library of human gut bacterial isolates paired with longitudinal multiomics data enables mechanistic microbiome research.</title>
        <authorList>
            <person name="Poyet M."/>
            <person name="Groussin M."/>
            <person name="Gibbons S.M."/>
            <person name="Avila-Pacheco J."/>
            <person name="Jiang X."/>
            <person name="Kearney S.M."/>
            <person name="Perrotta A.R."/>
            <person name="Berdy B."/>
            <person name="Zhao S."/>
            <person name="Lieberman T.D."/>
            <person name="Swanson P.K."/>
            <person name="Smith M."/>
            <person name="Roesemann S."/>
            <person name="Alexander J.E."/>
            <person name="Rich S.A."/>
            <person name="Livny J."/>
            <person name="Vlamakis H."/>
            <person name="Clish C."/>
            <person name="Bullock K."/>
            <person name="Deik A."/>
            <person name="Scott J."/>
            <person name="Pierce K.A."/>
            <person name="Xavier R.J."/>
            <person name="Alm E.J."/>
        </authorList>
    </citation>
    <scope>NUCLEOTIDE SEQUENCE [LARGE SCALE GENOMIC DNA]</scope>
    <source>
        <strain evidence="1 3">BIOML-A106</strain>
    </source>
</reference>
<evidence type="ECO:0000313" key="3">
    <source>
        <dbReference type="Proteomes" id="UP000479773"/>
    </source>
</evidence>
<sequence>MENILIIGAHYDDTELGCGGTAAKLAAQGKNVYKLTLTNNETNFGAMNIHVDADSSIFQSAKACGVLGIKEISDFEPVQCCDLFYNTDIMQRVEKVIFDLKIDTVFMHYYDDMNQDHVEASRICKTASRHCKNVLMYHSNGYILQQQLNPTVFIDISDYIQLKKNSLACYEGDHNRFNKLFDTVIERNHIWGYANKVDYVEGFLPLKMLL</sequence>
<reference evidence="2" key="2">
    <citation type="submission" date="2022-12" db="EMBL/GenBank/DDBJ databases">
        <title>Development of a Multilocus Sequence Typing Scheme for Bacteroides fragilis Based on Whole Genome Sequencing Data and Clinical Application.</title>
        <authorList>
            <person name="Nielsen F.D."/>
            <person name="Justesen U.S."/>
        </authorList>
    </citation>
    <scope>NUCLEOTIDE SEQUENCE</scope>
    <source>
        <strain evidence="2">BF_BC_ODE_DK_2015_2</strain>
    </source>
</reference>
<organism evidence="1 3">
    <name type="scientific">Bacteroides fragilis</name>
    <dbReference type="NCBI Taxonomy" id="817"/>
    <lineage>
        <taxon>Bacteria</taxon>
        <taxon>Pseudomonadati</taxon>
        <taxon>Bacteroidota</taxon>
        <taxon>Bacteroidia</taxon>
        <taxon>Bacteroidales</taxon>
        <taxon>Bacteroidaceae</taxon>
        <taxon>Bacteroides</taxon>
    </lineage>
</organism>
<dbReference type="EMBL" id="JAPUAC010000008">
    <property type="protein sequence ID" value="MCZ2654981.1"/>
    <property type="molecule type" value="Genomic_DNA"/>
</dbReference>
<accession>A0A5M5PQ09</accession>
<dbReference type="AlphaFoldDB" id="A0A5M5PQ09"/>
<dbReference type="InterPro" id="IPR024078">
    <property type="entry name" value="LmbE-like_dom_sf"/>
</dbReference>
<gene>
    <name evidence="1" type="ORF">F3B44_00125</name>
    <name evidence="2" type="ORF">O1422_12495</name>
</gene>
<dbReference type="Pfam" id="PF02585">
    <property type="entry name" value="PIG-L"/>
    <property type="match status" value="1"/>
</dbReference>
<dbReference type="SUPFAM" id="SSF102588">
    <property type="entry name" value="LmbE-like"/>
    <property type="match status" value="1"/>
</dbReference>
<dbReference type="EMBL" id="VWEQ01000001">
    <property type="protein sequence ID" value="KAA4756197.1"/>
    <property type="molecule type" value="Genomic_DNA"/>
</dbReference>
<proteinExistence type="predicted"/>
<protein>
    <submittedName>
        <fullName evidence="1">GlcNAc-PI de-N-acetylase</fullName>
    </submittedName>
    <submittedName>
        <fullName evidence="2">PIG-L family deacetylase</fullName>
    </submittedName>
</protein>
<dbReference type="Proteomes" id="UP000479773">
    <property type="component" value="Unassembled WGS sequence"/>
</dbReference>
<evidence type="ECO:0000313" key="2">
    <source>
        <dbReference type="EMBL" id="MCZ2654981.1"/>
    </source>
</evidence>
<dbReference type="Gene3D" id="3.40.50.10320">
    <property type="entry name" value="LmbE-like"/>
    <property type="match status" value="1"/>
</dbReference>
<name>A0A5M5PQ09_BACFG</name>
<evidence type="ECO:0000313" key="1">
    <source>
        <dbReference type="EMBL" id="KAA4756197.1"/>
    </source>
</evidence>
<comment type="caution">
    <text evidence="1">The sequence shown here is derived from an EMBL/GenBank/DDBJ whole genome shotgun (WGS) entry which is preliminary data.</text>
</comment>
<dbReference type="RefSeq" id="WP_149917669.1">
    <property type="nucleotide sequence ID" value="NZ_JAPUAA010000006.1"/>
</dbReference>
<dbReference type="InterPro" id="IPR003737">
    <property type="entry name" value="GlcNAc_PI_deacetylase-related"/>
</dbReference>
<dbReference type="Proteomes" id="UP001075704">
    <property type="component" value="Unassembled WGS sequence"/>
</dbReference>